<evidence type="ECO:0000313" key="4">
    <source>
        <dbReference type="EMBL" id="PPV17524.1"/>
    </source>
</evidence>
<dbReference type="GO" id="GO:0019877">
    <property type="term" value="P:diaminopimelate biosynthetic process"/>
    <property type="evidence" value="ECO:0007669"/>
    <property type="project" value="UniProtKB-ARBA"/>
</dbReference>
<dbReference type="Pfam" id="PF07687">
    <property type="entry name" value="M20_dimer"/>
    <property type="match status" value="1"/>
</dbReference>
<protein>
    <submittedName>
        <fullName evidence="4">Hydrolase</fullName>
    </submittedName>
</protein>
<accession>A0A2S7FEG7</accession>
<name>A0A2S7FEG7_CLOBU</name>
<dbReference type="Proteomes" id="UP000238081">
    <property type="component" value="Unassembled WGS sequence"/>
</dbReference>
<comment type="cofactor">
    <cofactor evidence="2">
        <name>Mn(2+)</name>
        <dbReference type="ChEBI" id="CHEBI:29035"/>
    </cofactor>
    <text evidence="2">The Mn(2+) ion enhances activity.</text>
</comment>
<feature type="binding site" evidence="2">
    <location>
        <position position="164"/>
    </location>
    <ligand>
        <name>Mn(2+)</name>
        <dbReference type="ChEBI" id="CHEBI:29035"/>
        <label>2</label>
    </ligand>
</feature>
<feature type="binding site" evidence="2">
    <location>
        <position position="106"/>
    </location>
    <ligand>
        <name>Mn(2+)</name>
        <dbReference type="ChEBI" id="CHEBI:29035"/>
        <label>2</label>
    </ligand>
</feature>
<evidence type="ECO:0000259" key="3">
    <source>
        <dbReference type="Pfam" id="PF07687"/>
    </source>
</evidence>
<dbReference type="SUPFAM" id="SSF55031">
    <property type="entry name" value="Bacterial exopeptidase dimerisation domain"/>
    <property type="match status" value="1"/>
</dbReference>
<keyword evidence="1 4" id="KW-0378">Hydrolase</keyword>
<gene>
    <name evidence="4" type="ORF">AWN73_07145</name>
</gene>
<reference evidence="4 5" key="1">
    <citation type="submission" date="2016-01" db="EMBL/GenBank/DDBJ databases">
        <title>Characterization of the Clostridium difficile lineages that are prevalent in Hong Kong and China.</title>
        <authorList>
            <person name="Kwok J.S.-L."/>
            <person name="Lam W.-Y."/>
            <person name="Ip M."/>
            <person name="Chan T.-F."/>
            <person name="Hawkey P.M."/>
            <person name="Tsui S.K.-W."/>
        </authorList>
    </citation>
    <scope>NUCLEOTIDE SEQUENCE [LARGE SCALE GENOMIC DNA]</scope>
    <source>
        <strain evidence="4 5">300064</strain>
    </source>
</reference>
<keyword evidence="2" id="KW-0464">Manganese</keyword>
<dbReference type="InterPro" id="IPR017439">
    <property type="entry name" value="Amidohydrolase"/>
</dbReference>
<dbReference type="Gene3D" id="3.40.630.10">
    <property type="entry name" value="Zn peptidases"/>
    <property type="match status" value="1"/>
</dbReference>
<feature type="domain" description="Peptidase M20 dimerisation" evidence="3">
    <location>
        <begin position="187"/>
        <end position="284"/>
    </location>
</feature>
<dbReference type="FunFam" id="3.30.70.360:FF:000001">
    <property type="entry name" value="N-acetyldiaminopimelate deacetylase"/>
    <property type="match status" value="1"/>
</dbReference>
<evidence type="ECO:0000313" key="5">
    <source>
        <dbReference type="Proteomes" id="UP000238081"/>
    </source>
</evidence>
<dbReference type="SUPFAM" id="SSF53187">
    <property type="entry name" value="Zn-dependent exopeptidases"/>
    <property type="match status" value="1"/>
</dbReference>
<feature type="binding site" evidence="2">
    <location>
        <position position="356"/>
    </location>
    <ligand>
        <name>Mn(2+)</name>
        <dbReference type="ChEBI" id="CHEBI:29035"/>
        <label>2</label>
    </ligand>
</feature>
<dbReference type="RefSeq" id="WP_043663758.1">
    <property type="nucleotide sequence ID" value="NZ_JSEG01000008.1"/>
</dbReference>
<dbReference type="GO" id="GO:0050118">
    <property type="term" value="F:N-acetyldiaminopimelate deacetylase activity"/>
    <property type="evidence" value="ECO:0007669"/>
    <property type="project" value="UniProtKB-ARBA"/>
</dbReference>
<dbReference type="InterPro" id="IPR036264">
    <property type="entry name" value="Bact_exopeptidase_dim_dom"/>
</dbReference>
<dbReference type="PANTHER" id="PTHR11014">
    <property type="entry name" value="PEPTIDASE M20 FAMILY MEMBER"/>
    <property type="match status" value="1"/>
</dbReference>
<evidence type="ECO:0000256" key="2">
    <source>
        <dbReference type="PIRSR" id="PIRSR005962-1"/>
    </source>
</evidence>
<dbReference type="InterPro" id="IPR011650">
    <property type="entry name" value="Peptidase_M20_dimer"/>
</dbReference>
<feature type="binding site" evidence="2">
    <location>
        <position position="140"/>
    </location>
    <ligand>
        <name>Mn(2+)</name>
        <dbReference type="ChEBI" id="CHEBI:29035"/>
        <label>2</label>
    </ligand>
</feature>
<proteinExistence type="predicted"/>
<dbReference type="PIRSF" id="PIRSF005962">
    <property type="entry name" value="Pept_M20D_amidohydro"/>
    <property type="match status" value="1"/>
</dbReference>
<dbReference type="Gene3D" id="3.30.70.360">
    <property type="match status" value="1"/>
</dbReference>
<dbReference type="InterPro" id="IPR002933">
    <property type="entry name" value="Peptidase_M20"/>
</dbReference>
<organism evidence="4 5">
    <name type="scientific">Clostridium butyricum</name>
    <dbReference type="NCBI Taxonomy" id="1492"/>
    <lineage>
        <taxon>Bacteria</taxon>
        <taxon>Bacillati</taxon>
        <taxon>Bacillota</taxon>
        <taxon>Clostridia</taxon>
        <taxon>Eubacteriales</taxon>
        <taxon>Clostridiaceae</taxon>
        <taxon>Clostridium</taxon>
    </lineage>
</organism>
<dbReference type="EMBL" id="LRDH01000013">
    <property type="protein sequence ID" value="PPV17524.1"/>
    <property type="molecule type" value="Genomic_DNA"/>
</dbReference>
<dbReference type="PANTHER" id="PTHR11014:SF63">
    <property type="entry name" value="METALLOPEPTIDASE, PUTATIVE (AFU_ORTHOLOGUE AFUA_6G09600)-RELATED"/>
    <property type="match status" value="1"/>
</dbReference>
<comment type="caution">
    <text evidence="4">The sequence shown here is derived from an EMBL/GenBank/DDBJ whole genome shotgun (WGS) entry which is preliminary data.</text>
</comment>
<feature type="binding site" evidence="2">
    <location>
        <position position="104"/>
    </location>
    <ligand>
        <name>Mn(2+)</name>
        <dbReference type="ChEBI" id="CHEBI:29035"/>
        <label>2</label>
    </ligand>
</feature>
<keyword evidence="2" id="KW-0479">Metal-binding</keyword>
<evidence type="ECO:0000256" key="1">
    <source>
        <dbReference type="ARBA" id="ARBA00022801"/>
    </source>
</evidence>
<dbReference type="AlphaFoldDB" id="A0A2S7FEG7"/>
<dbReference type="GO" id="GO:0046872">
    <property type="term" value="F:metal ion binding"/>
    <property type="evidence" value="ECO:0007669"/>
    <property type="project" value="UniProtKB-KW"/>
</dbReference>
<dbReference type="NCBIfam" id="TIGR01891">
    <property type="entry name" value="amidohydrolases"/>
    <property type="match status" value="1"/>
</dbReference>
<sequence length="394" mass="43288">MINTNLLTILENLEEELIGLFHEFHRYPELSNEEFETTKKIKELLGQVDMEVLDLPLKTGLVAQVKGNPNGPVVAIRCDIDALPIIEETSLSYKSLSNGKMHACGHDFHTAVVLGAAYLVKKYQGSLIGTVKFIFQPGEESGDGAQKILATGVLDDVDAIFGIHNVSDYEVGVMGLKEGAMTAAVDRFEIKITGVGSHAAKPEKSVDPIIISTNIINALQTIVSRNISPTDKALLSVTHVESGNTWNVIPETAYIEGTVRTLDEHTRELIPERMKALVEGIAKSYGGNAELIWHSGSPATKNDEEWTNFASKLGRIMGYDVKRITMGLEGEDFAYYQKEIPGVFIVVGTGISEAHHHPEYTVDEKAIIKCSRYFSRLAESALKKIVDKNYSSII</sequence>
<dbReference type="Pfam" id="PF01546">
    <property type="entry name" value="Peptidase_M20"/>
    <property type="match status" value="1"/>
</dbReference>